<dbReference type="SUPFAM" id="SSF52540">
    <property type="entry name" value="P-loop containing nucleoside triphosphate hydrolases"/>
    <property type="match status" value="1"/>
</dbReference>
<keyword evidence="2" id="KW-0547">Nucleotide-binding</keyword>
<dbReference type="InterPro" id="IPR003593">
    <property type="entry name" value="AAA+_ATPase"/>
</dbReference>
<evidence type="ECO:0000256" key="1">
    <source>
        <dbReference type="ARBA" id="ARBA00022448"/>
    </source>
</evidence>
<dbReference type="GO" id="GO:0005886">
    <property type="term" value="C:plasma membrane"/>
    <property type="evidence" value="ECO:0007669"/>
    <property type="project" value="TreeGrafter"/>
</dbReference>
<dbReference type="SMART" id="SM00382">
    <property type="entry name" value="AAA"/>
    <property type="match status" value="1"/>
</dbReference>
<dbReference type="RefSeq" id="WP_222596123.1">
    <property type="nucleotide sequence ID" value="NZ_BJVJ01000001.1"/>
</dbReference>
<feature type="domain" description="ABC transporter" evidence="4">
    <location>
        <begin position="9"/>
        <end position="256"/>
    </location>
</feature>
<dbReference type="GO" id="GO:0016887">
    <property type="term" value="F:ATP hydrolysis activity"/>
    <property type="evidence" value="ECO:0007669"/>
    <property type="project" value="InterPro"/>
</dbReference>
<protein>
    <submittedName>
        <fullName evidence="5">ABC transporter ATP-binding protein</fullName>
    </submittedName>
</protein>
<name>A0A511DE28_9PSEU</name>
<accession>A0A511DE28</accession>
<dbReference type="InterPro" id="IPR027417">
    <property type="entry name" value="P-loop_NTPase"/>
</dbReference>
<evidence type="ECO:0000259" key="4">
    <source>
        <dbReference type="PROSITE" id="PS50893"/>
    </source>
</evidence>
<dbReference type="Pfam" id="PF00005">
    <property type="entry name" value="ABC_tran"/>
    <property type="match status" value="1"/>
</dbReference>
<dbReference type="InterPro" id="IPR051120">
    <property type="entry name" value="ABC_AA/LPS_Transport"/>
</dbReference>
<keyword evidence="1" id="KW-0813">Transport</keyword>
<dbReference type="GO" id="GO:0005524">
    <property type="term" value="F:ATP binding"/>
    <property type="evidence" value="ECO:0007669"/>
    <property type="project" value="UniProtKB-KW"/>
</dbReference>
<dbReference type="AlphaFoldDB" id="A0A511DE28"/>
<dbReference type="PROSITE" id="PS50893">
    <property type="entry name" value="ABC_TRANSPORTER_2"/>
    <property type="match status" value="1"/>
</dbReference>
<evidence type="ECO:0000313" key="6">
    <source>
        <dbReference type="Proteomes" id="UP000321685"/>
    </source>
</evidence>
<dbReference type="Gene3D" id="3.40.50.300">
    <property type="entry name" value="P-loop containing nucleotide triphosphate hydrolases"/>
    <property type="match status" value="1"/>
</dbReference>
<organism evidence="5 6">
    <name type="scientific">Pseudonocardia sulfidoxydans NBRC 16205</name>
    <dbReference type="NCBI Taxonomy" id="1223511"/>
    <lineage>
        <taxon>Bacteria</taxon>
        <taxon>Bacillati</taxon>
        <taxon>Actinomycetota</taxon>
        <taxon>Actinomycetes</taxon>
        <taxon>Pseudonocardiales</taxon>
        <taxon>Pseudonocardiaceae</taxon>
        <taxon>Pseudonocardia</taxon>
    </lineage>
</organism>
<dbReference type="PANTHER" id="PTHR45772">
    <property type="entry name" value="CONSERVED COMPONENT OF ABC TRANSPORTER FOR NATURAL AMINO ACIDS-RELATED"/>
    <property type="match status" value="1"/>
</dbReference>
<sequence length="268" mass="28025">MNPPADVLLAAADLTKSYGGVQAVRGVNLEVRSGEVVGLVGPNGAGKTTLVDIITGTQSADGGRLTLAGRRLNGSAARRARAGLGRTFQHPLLALDLTVTENILVGVAARKLGTPWGMVAAVFDGMVRGVVAADVHRAVAAAHVMGLERLDRPCADLTLGEQRLVEVARVLVQEPRVVLFDEPFAGADANGVAGISAVVEKVRDEGRGAILVDHNVDLVSSLADRVVVLDQGSVGFSGTPDECLASEEMQRIYFVGEVSREGVYEQRG</sequence>
<dbReference type="PANTHER" id="PTHR45772:SF10">
    <property type="entry name" value="LIPOPOLYSACCHARIDE EXPORT SYSTEM ATP-BINDING PROTEIN LPTB"/>
    <property type="match status" value="1"/>
</dbReference>
<keyword evidence="3 5" id="KW-0067">ATP-binding</keyword>
<dbReference type="InterPro" id="IPR003439">
    <property type="entry name" value="ABC_transporter-like_ATP-bd"/>
</dbReference>
<reference evidence="5 6" key="1">
    <citation type="submission" date="2019-07" db="EMBL/GenBank/DDBJ databases">
        <title>Whole genome shotgun sequence of Pseudonocardia sulfidoxydans NBRC 16205.</title>
        <authorList>
            <person name="Hosoyama A."/>
            <person name="Uohara A."/>
            <person name="Ohji S."/>
            <person name="Ichikawa N."/>
        </authorList>
    </citation>
    <scope>NUCLEOTIDE SEQUENCE [LARGE SCALE GENOMIC DNA]</scope>
    <source>
        <strain evidence="5 6">NBRC 16205</strain>
    </source>
</reference>
<evidence type="ECO:0000256" key="2">
    <source>
        <dbReference type="ARBA" id="ARBA00022741"/>
    </source>
</evidence>
<dbReference type="EMBL" id="BJVJ01000001">
    <property type="protein sequence ID" value="GEL21228.1"/>
    <property type="molecule type" value="Genomic_DNA"/>
</dbReference>
<comment type="caution">
    <text evidence="5">The sequence shown here is derived from an EMBL/GenBank/DDBJ whole genome shotgun (WGS) entry which is preliminary data.</text>
</comment>
<dbReference type="Proteomes" id="UP000321685">
    <property type="component" value="Unassembled WGS sequence"/>
</dbReference>
<gene>
    <name evidence="5" type="ORF">PSU4_01820</name>
</gene>
<evidence type="ECO:0000313" key="5">
    <source>
        <dbReference type="EMBL" id="GEL21228.1"/>
    </source>
</evidence>
<evidence type="ECO:0000256" key="3">
    <source>
        <dbReference type="ARBA" id="ARBA00022840"/>
    </source>
</evidence>
<keyword evidence="6" id="KW-1185">Reference proteome</keyword>
<proteinExistence type="predicted"/>